<dbReference type="eggNOG" id="KOG3157">
    <property type="taxonomic scope" value="Eukaryota"/>
</dbReference>
<dbReference type="PROSITE" id="PS01211">
    <property type="entry name" value="UPF0001"/>
    <property type="match status" value="1"/>
</dbReference>
<comment type="cofactor">
    <cofactor evidence="2">
        <name>pyridoxal 5'-phosphate</name>
        <dbReference type="ChEBI" id="CHEBI:597326"/>
    </cofactor>
</comment>
<dbReference type="PANTHER" id="PTHR10146:SF14">
    <property type="entry name" value="PYRIDOXAL PHOSPHATE HOMEOSTASIS PROTEIN"/>
    <property type="match status" value="1"/>
</dbReference>
<dbReference type="EMBL" id="CM000627">
    <property type="protein sequence ID" value="EEC43816.1"/>
    <property type="molecule type" value="Genomic_DNA"/>
</dbReference>
<dbReference type="GeneID" id="7198526"/>
<dbReference type="RefSeq" id="XP_002184757.1">
    <property type="nucleotide sequence ID" value="XM_002184721.1"/>
</dbReference>
<dbReference type="InterPro" id="IPR011078">
    <property type="entry name" value="PyrdxlP_homeostasis"/>
</dbReference>
<feature type="domain" description="Alanine racemase N-terminal" evidence="4">
    <location>
        <begin position="28"/>
        <end position="248"/>
    </location>
</feature>
<dbReference type="InterPro" id="IPR001608">
    <property type="entry name" value="Ala_racemase_N"/>
</dbReference>
<dbReference type="GO" id="GO:0030170">
    <property type="term" value="F:pyridoxal phosphate binding"/>
    <property type="evidence" value="ECO:0007669"/>
    <property type="project" value="InterPro"/>
</dbReference>
<name>B7GC89_PHATC</name>
<dbReference type="FunCoup" id="B7GC89">
    <property type="interactions" value="201"/>
</dbReference>
<dbReference type="Pfam" id="PF01168">
    <property type="entry name" value="Ala_racemase_N"/>
    <property type="match status" value="1"/>
</dbReference>
<keyword evidence="1 2" id="KW-0663">Pyridoxal phosphate</keyword>
<dbReference type="PANTHER" id="PTHR10146">
    <property type="entry name" value="PROLINE SYNTHETASE CO-TRANSCRIBED BACTERIAL HOMOLOG PROTEIN"/>
    <property type="match status" value="1"/>
</dbReference>
<dbReference type="OrthoDB" id="10264196at2759"/>
<dbReference type="PIRSF" id="PIRSF004848">
    <property type="entry name" value="YBL036c_PLPDEIII"/>
    <property type="match status" value="1"/>
</dbReference>
<protein>
    <recommendedName>
        <fullName evidence="4">Alanine racemase N-terminal domain-containing protein</fullName>
    </recommendedName>
</protein>
<reference evidence="6" key="2">
    <citation type="submission" date="2008-08" db="EMBL/GenBank/DDBJ databases">
        <authorList>
            <consortium name="Diatom Consortium"/>
            <person name="Grigoriev I."/>
            <person name="Grimwood J."/>
            <person name="Kuo A."/>
            <person name="Otillar R.P."/>
            <person name="Salamov A."/>
            <person name="Detter J.C."/>
            <person name="Lindquist E."/>
            <person name="Shapiro H."/>
            <person name="Lucas S."/>
            <person name="Glavina del Rio T."/>
            <person name="Pitluck S."/>
            <person name="Rokhsar D."/>
            <person name="Bowler C."/>
        </authorList>
    </citation>
    <scope>GENOME REANNOTATION</scope>
    <source>
        <strain evidence="6">CCAP 1055/1</strain>
    </source>
</reference>
<dbReference type="CDD" id="cd06822">
    <property type="entry name" value="PLPDE_III_YBL036c_euk"/>
    <property type="match status" value="1"/>
</dbReference>
<evidence type="ECO:0000259" key="4">
    <source>
        <dbReference type="Pfam" id="PF01168"/>
    </source>
</evidence>
<comment type="similarity">
    <text evidence="3">Belongs to the pyridoxal phosphate-binding protein YggS/PROSC family.</text>
</comment>
<dbReference type="PaxDb" id="2850-Phatr5512"/>
<evidence type="ECO:0000313" key="6">
    <source>
        <dbReference type="Proteomes" id="UP000000759"/>
    </source>
</evidence>
<dbReference type="KEGG" id="pti:PHATRDRAFT_5512"/>
<dbReference type="STRING" id="556484.B7GC89"/>
<feature type="non-terminal residue" evidence="5">
    <location>
        <position position="1"/>
    </location>
</feature>
<dbReference type="Proteomes" id="UP000000759">
    <property type="component" value="Chromosome 25"/>
</dbReference>
<dbReference type="InterPro" id="IPR029066">
    <property type="entry name" value="PLP-binding_barrel"/>
</dbReference>
<dbReference type="Gene3D" id="3.20.20.10">
    <property type="entry name" value="Alanine racemase"/>
    <property type="match status" value="1"/>
</dbReference>
<sequence length="250" mass="27088">ESTTASAVVDVARNLRDVQDQIDQACRTHAIESTRIRLVAVSKTKPIELLQQAYDAGCRVFGENYAQELADKVPLLNQHDGNNDTVSWHFIGGLQSNKCNMLLKPFLEQAPNGPTVANLTIETVATVKLANKLNHAVPEPQTLKIFVQVNTSGEDSKSGIEPAECVALCRHVAQECPRLQLQGLMTIGAVGDLSCFDVLVDLRRKVAIALERDTDDLELSMGMSGDFVQAIAAGATNVRVGSTIFGARNY</sequence>
<dbReference type="InParanoid" id="B7GC89"/>
<feature type="modified residue" description="N6-(pyridoxal phosphate)lysine" evidence="2">
    <location>
        <position position="43"/>
    </location>
</feature>
<dbReference type="HOGENOM" id="CLU_059988_2_0_1"/>
<evidence type="ECO:0000256" key="3">
    <source>
        <dbReference type="RuleBase" id="RU004514"/>
    </source>
</evidence>
<dbReference type="SUPFAM" id="SSF51419">
    <property type="entry name" value="PLP-binding barrel"/>
    <property type="match status" value="1"/>
</dbReference>
<organism evidence="5 6">
    <name type="scientific">Phaeodactylum tricornutum (strain CCAP 1055/1)</name>
    <dbReference type="NCBI Taxonomy" id="556484"/>
    <lineage>
        <taxon>Eukaryota</taxon>
        <taxon>Sar</taxon>
        <taxon>Stramenopiles</taxon>
        <taxon>Ochrophyta</taxon>
        <taxon>Bacillariophyta</taxon>
        <taxon>Bacillariophyceae</taxon>
        <taxon>Bacillariophycidae</taxon>
        <taxon>Naviculales</taxon>
        <taxon>Phaeodactylaceae</taxon>
        <taxon>Phaeodactylum</taxon>
    </lineage>
</organism>
<proteinExistence type="inferred from homology"/>
<evidence type="ECO:0000256" key="1">
    <source>
        <dbReference type="ARBA" id="ARBA00022898"/>
    </source>
</evidence>
<gene>
    <name evidence="5" type="ORF">PHATRDRAFT_5512</name>
</gene>
<dbReference type="FunFam" id="3.20.20.10:FF:000018">
    <property type="entry name" value="Pyridoxal phosphate homeostasis protein"/>
    <property type="match status" value="1"/>
</dbReference>
<evidence type="ECO:0000313" key="5">
    <source>
        <dbReference type="EMBL" id="EEC43816.1"/>
    </source>
</evidence>
<keyword evidence="6" id="KW-1185">Reference proteome</keyword>
<dbReference type="NCBIfam" id="TIGR00044">
    <property type="entry name" value="YggS family pyridoxal phosphate-dependent enzyme"/>
    <property type="match status" value="1"/>
</dbReference>
<reference evidence="5 6" key="1">
    <citation type="journal article" date="2008" name="Nature">
        <title>The Phaeodactylum genome reveals the evolutionary history of diatom genomes.</title>
        <authorList>
            <person name="Bowler C."/>
            <person name="Allen A.E."/>
            <person name="Badger J.H."/>
            <person name="Grimwood J."/>
            <person name="Jabbari K."/>
            <person name="Kuo A."/>
            <person name="Maheswari U."/>
            <person name="Martens C."/>
            <person name="Maumus F."/>
            <person name="Otillar R.P."/>
            <person name="Rayko E."/>
            <person name="Salamov A."/>
            <person name="Vandepoele K."/>
            <person name="Beszteri B."/>
            <person name="Gruber A."/>
            <person name="Heijde M."/>
            <person name="Katinka M."/>
            <person name="Mock T."/>
            <person name="Valentin K."/>
            <person name="Verret F."/>
            <person name="Berges J.A."/>
            <person name="Brownlee C."/>
            <person name="Cadoret J.P."/>
            <person name="Chiovitti A."/>
            <person name="Choi C.J."/>
            <person name="Coesel S."/>
            <person name="De Martino A."/>
            <person name="Detter J.C."/>
            <person name="Durkin C."/>
            <person name="Falciatore A."/>
            <person name="Fournet J."/>
            <person name="Haruta M."/>
            <person name="Huysman M.J."/>
            <person name="Jenkins B.D."/>
            <person name="Jiroutova K."/>
            <person name="Jorgensen R.E."/>
            <person name="Joubert Y."/>
            <person name="Kaplan A."/>
            <person name="Kroger N."/>
            <person name="Kroth P.G."/>
            <person name="La Roche J."/>
            <person name="Lindquist E."/>
            <person name="Lommer M."/>
            <person name="Martin-Jezequel V."/>
            <person name="Lopez P.J."/>
            <person name="Lucas S."/>
            <person name="Mangogna M."/>
            <person name="McGinnis K."/>
            <person name="Medlin L.K."/>
            <person name="Montsant A."/>
            <person name="Oudot-Le Secq M.P."/>
            <person name="Napoli C."/>
            <person name="Obornik M."/>
            <person name="Parker M.S."/>
            <person name="Petit J.L."/>
            <person name="Porcel B.M."/>
            <person name="Poulsen N."/>
            <person name="Robison M."/>
            <person name="Rychlewski L."/>
            <person name="Rynearson T.A."/>
            <person name="Schmutz J."/>
            <person name="Shapiro H."/>
            <person name="Siaut M."/>
            <person name="Stanley M."/>
            <person name="Sussman M.R."/>
            <person name="Taylor A.R."/>
            <person name="Vardi A."/>
            <person name="von Dassow P."/>
            <person name="Vyverman W."/>
            <person name="Willis A."/>
            <person name="Wyrwicz L.S."/>
            <person name="Rokhsar D.S."/>
            <person name="Weissenbach J."/>
            <person name="Armbrust E.V."/>
            <person name="Green B.R."/>
            <person name="Van de Peer Y."/>
            <person name="Grigoriev I.V."/>
        </authorList>
    </citation>
    <scope>NUCLEOTIDE SEQUENCE [LARGE SCALE GENOMIC DNA]</scope>
    <source>
        <strain evidence="5 6">CCAP 1055/1</strain>
    </source>
</reference>
<dbReference type="HAMAP" id="MF_02087">
    <property type="entry name" value="PLP_homeostasis"/>
    <property type="match status" value="1"/>
</dbReference>
<evidence type="ECO:0000256" key="2">
    <source>
        <dbReference type="PIRSR" id="PIRSR004848-1"/>
    </source>
</evidence>
<dbReference type="AlphaFoldDB" id="B7GC89"/>
<feature type="non-terminal residue" evidence="5">
    <location>
        <position position="250"/>
    </location>
</feature>
<accession>B7GC89</accession>